<evidence type="ECO:0000256" key="1">
    <source>
        <dbReference type="SAM" id="Phobius"/>
    </source>
</evidence>
<accession>A0A9Q3CC09</accession>
<feature type="transmembrane region" description="Helical" evidence="1">
    <location>
        <begin position="7"/>
        <end position="30"/>
    </location>
</feature>
<dbReference type="EMBL" id="AVOT02006167">
    <property type="protein sequence ID" value="MBW0480922.1"/>
    <property type="molecule type" value="Genomic_DNA"/>
</dbReference>
<keyword evidence="1" id="KW-0472">Membrane</keyword>
<dbReference type="Proteomes" id="UP000765509">
    <property type="component" value="Unassembled WGS sequence"/>
</dbReference>
<organism evidence="2 3">
    <name type="scientific">Austropuccinia psidii MF-1</name>
    <dbReference type="NCBI Taxonomy" id="1389203"/>
    <lineage>
        <taxon>Eukaryota</taxon>
        <taxon>Fungi</taxon>
        <taxon>Dikarya</taxon>
        <taxon>Basidiomycota</taxon>
        <taxon>Pucciniomycotina</taxon>
        <taxon>Pucciniomycetes</taxon>
        <taxon>Pucciniales</taxon>
        <taxon>Sphaerophragmiaceae</taxon>
        <taxon>Austropuccinia</taxon>
    </lineage>
</organism>
<keyword evidence="1" id="KW-1133">Transmembrane helix</keyword>
<dbReference type="AlphaFoldDB" id="A0A9Q3CC09"/>
<comment type="caution">
    <text evidence="2">The sequence shown here is derived from an EMBL/GenBank/DDBJ whole genome shotgun (WGS) entry which is preliminary data.</text>
</comment>
<sequence>MILVMRILVVSNLLLVMTFPLLPTVLLWLVNLRHLHFLLLSISLPSRDELFKDINDFGKDVAISSLHLFQADMDLPPLSFHASMEEQWDEGEEAEEIETLLKVVPPAYYQYLDAFSQVKAEKLPPHCACYHHSKLEGLLHPVSDIYSLSNMSQKHYRPTLQRM</sequence>
<evidence type="ECO:0000313" key="3">
    <source>
        <dbReference type="Proteomes" id="UP000765509"/>
    </source>
</evidence>
<evidence type="ECO:0000313" key="2">
    <source>
        <dbReference type="EMBL" id="MBW0480922.1"/>
    </source>
</evidence>
<protein>
    <submittedName>
        <fullName evidence="2">Uncharacterized protein</fullName>
    </submittedName>
</protein>
<proteinExistence type="predicted"/>
<name>A0A9Q3CC09_9BASI</name>
<reference evidence="2" key="1">
    <citation type="submission" date="2021-03" db="EMBL/GenBank/DDBJ databases">
        <title>Draft genome sequence of rust myrtle Austropuccinia psidii MF-1, a brazilian biotype.</title>
        <authorList>
            <person name="Quecine M.C."/>
            <person name="Pachon D.M.R."/>
            <person name="Bonatelli M.L."/>
            <person name="Correr F.H."/>
            <person name="Franceschini L.M."/>
            <person name="Leite T.F."/>
            <person name="Margarido G.R.A."/>
            <person name="Almeida C.A."/>
            <person name="Ferrarezi J.A."/>
            <person name="Labate C.A."/>
        </authorList>
    </citation>
    <scope>NUCLEOTIDE SEQUENCE</scope>
    <source>
        <strain evidence="2">MF-1</strain>
    </source>
</reference>
<keyword evidence="3" id="KW-1185">Reference proteome</keyword>
<gene>
    <name evidence="2" type="ORF">O181_020637</name>
</gene>
<keyword evidence="1" id="KW-0812">Transmembrane</keyword>